<reference evidence="1 2" key="1">
    <citation type="submission" date="2021-06" db="EMBL/GenBank/DDBJ databases">
        <title>Caerostris darwini draft genome.</title>
        <authorList>
            <person name="Kono N."/>
            <person name="Arakawa K."/>
        </authorList>
    </citation>
    <scope>NUCLEOTIDE SEQUENCE [LARGE SCALE GENOMIC DNA]</scope>
</reference>
<organism evidence="1 2">
    <name type="scientific">Caerostris darwini</name>
    <dbReference type="NCBI Taxonomy" id="1538125"/>
    <lineage>
        <taxon>Eukaryota</taxon>
        <taxon>Metazoa</taxon>
        <taxon>Ecdysozoa</taxon>
        <taxon>Arthropoda</taxon>
        <taxon>Chelicerata</taxon>
        <taxon>Arachnida</taxon>
        <taxon>Araneae</taxon>
        <taxon>Araneomorphae</taxon>
        <taxon>Entelegynae</taxon>
        <taxon>Araneoidea</taxon>
        <taxon>Araneidae</taxon>
        <taxon>Caerostris</taxon>
    </lineage>
</organism>
<dbReference type="EMBL" id="BPLQ01010221">
    <property type="protein sequence ID" value="GIY49369.1"/>
    <property type="molecule type" value="Genomic_DNA"/>
</dbReference>
<name>A0AAV4TTH0_9ARAC</name>
<evidence type="ECO:0000313" key="2">
    <source>
        <dbReference type="Proteomes" id="UP001054837"/>
    </source>
</evidence>
<keyword evidence="2" id="KW-1185">Reference proteome</keyword>
<dbReference type="Proteomes" id="UP001054837">
    <property type="component" value="Unassembled WGS sequence"/>
</dbReference>
<comment type="caution">
    <text evidence="1">The sequence shown here is derived from an EMBL/GenBank/DDBJ whole genome shotgun (WGS) entry which is preliminary data.</text>
</comment>
<accession>A0AAV4TTH0</accession>
<gene>
    <name evidence="1" type="ORF">CDAR_600571</name>
</gene>
<evidence type="ECO:0000313" key="1">
    <source>
        <dbReference type="EMBL" id="GIY49369.1"/>
    </source>
</evidence>
<sequence length="87" mass="10097">MQPATSQSNPPHQLKLYQRLVGDRNGSDERVTTLAMLRDCIFVMGSLCHSAFANQEFLDGYEDRNVCNHLERKENSHYWRGLSHFDL</sequence>
<dbReference type="AlphaFoldDB" id="A0AAV4TTH0"/>
<proteinExistence type="predicted"/>
<protein>
    <submittedName>
        <fullName evidence="1">Uncharacterized protein</fullName>
    </submittedName>
</protein>